<dbReference type="SUPFAM" id="SSF47459">
    <property type="entry name" value="HLH, helix-loop-helix DNA-binding domain"/>
    <property type="match status" value="1"/>
</dbReference>
<evidence type="ECO:0000256" key="4">
    <source>
        <dbReference type="ARBA" id="ARBA00022473"/>
    </source>
</evidence>
<dbReference type="NCBIfam" id="TIGR00229">
    <property type="entry name" value="sensory_box"/>
    <property type="match status" value="1"/>
</dbReference>
<keyword evidence="16" id="KW-0539">Nucleus</keyword>
<proteinExistence type="predicted"/>
<dbReference type="InterPro" id="IPR000014">
    <property type="entry name" value="PAS"/>
</dbReference>
<evidence type="ECO:0000313" key="24">
    <source>
        <dbReference type="Proteomes" id="UP000291022"/>
    </source>
</evidence>
<dbReference type="GO" id="GO:0000981">
    <property type="term" value="F:DNA-binding transcription factor activity, RNA polymerase II-specific"/>
    <property type="evidence" value="ECO:0007669"/>
    <property type="project" value="Ensembl"/>
</dbReference>
<evidence type="ECO:0000256" key="14">
    <source>
        <dbReference type="ARBA" id="ARBA00023128"/>
    </source>
</evidence>
<keyword evidence="7" id="KW-1017">Isopeptide bond</keyword>
<dbReference type="GO" id="GO:0006915">
    <property type="term" value="P:apoptotic process"/>
    <property type="evidence" value="ECO:0007669"/>
    <property type="project" value="UniProtKB-KW"/>
</dbReference>
<dbReference type="AlphaFoldDB" id="A0A452QHF6"/>
<evidence type="ECO:0000256" key="10">
    <source>
        <dbReference type="ARBA" id="ARBA00022737"/>
    </source>
</evidence>
<dbReference type="GO" id="GO:0005829">
    <property type="term" value="C:cytosol"/>
    <property type="evidence" value="ECO:0007669"/>
    <property type="project" value="Ensembl"/>
</dbReference>
<feature type="domain" description="BHLH" evidence="22">
    <location>
        <begin position="9"/>
        <end position="62"/>
    </location>
</feature>
<dbReference type="GO" id="GO:0001525">
    <property type="term" value="P:angiogenesis"/>
    <property type="evidence" value="ECO:0007669"/>
    <property type="project" value="UniProtKB-KW"/>
</dbReference>
<dbReference type="InterPro" id="IPR021537">
    <property type="entry name" value="HIF_alpha-like"/>
</dbReference>
<dbReference type="FunFam" id="3.30.450.20:FF:000042">
    <property type="entry name" value="hypoxia-inducible factor 3-alpha isoform X1"/>
    <property type="match status" value="1"/>
</dbReference>
<keyword evidence="14" id="KW-0496">Mitochondrion</keyword>
<dbReference type="Proteomes" id="UP000291022">
    <property type="component" value="Unassembled WGS sequence"/>
</dbReference>
<evidence type="ECO:0000256" key="9">
    <source>
        <dbReference type="ARBA" id="ARBA00022703"/>
    </source>
</evidence>
<evidence type="ECO:0000256" key="11">
    <source>
        <dbReference type="ARBA" id="ARBA00022843"/>
    </source>
</evidence>
<dbReference type="Pfam" id="PF14598">
    <property type="entry name" value="PAS_11"/>
    <property type="match status" value="1"/>
</dbReference>
<dbReference type="PANTHER" id="PTHR23043">
    <property type="entry name" value="HYPOXIA-INDUCIBLE FACTOR 1 ALPHA"/>
    <property type="match status" value="1"/>
</dbReference>
<dbReference type="Pfam" id="PF00989">
    <property type="entry name" value="PAS"/>
    <property type="match status" value="1"/>
</dbReference>
<keyword evidence="17" id="KW-0379">Hydroxylation</keyword>
<evidence type="ECO:0000256" key="19">
    <source>
        <dbReference type="ARBA" id="ARBA00077359"/>
    </source>
</evidence>
<dbReference type="GO" id="GO:0046983">
    <property type="term" value="F:protein dimerization activity"/>
    <property type="evidence" value="ECO:0007669"/>
    <property type="project" value="InterPro"/>
</dbReference>
<comment type="subcellular location">
    <subcellularLocation>
        <location evidence="3">Cytoplasm</location>
    </subcellularLocation>
    <subcellularLocation>
        <location evidence="2">Mitochondrion</location>
    </subcellularLocation>
    <subcellularLocation>
        <location evidence="1">Nucleus</location>
    </subcellularLocation>
</comment>
<dbReference type="GO" id="GO:0000978">
    <property type="term" value="F:RNA polymerase II cis-regulatory region sequence-specific DNA binding"/>
    <property type="evidence" value="ECO:0007669"/>
    <property type="project" value="Ensembl"/>
</dbReference>
<feature type="region of interest" description="Disordered" evidence="20">
    <location>
        <begin position="508"/>
        <end position="566"/>
    </location>
</feature>
<dbReference type="Gene3D" id="4.10.280.10">
    <property type="entry name" value="Helix-loop-helix DNA-binding domain"/>
    <property type="match status" value="1"/>
</dbReference>
<evidence type="ECO:0000256" key="13">
    <source>
        <dbReference type="ARBA" id="ARBA00023016"/>
    </source>
</evidence>
<evidence type="ECO:0000256" key="2">
    <source>
        <dbReference type="ARBA" id="ARBA00004173"/>
    </source>
</evidence>
<gene>
    <name evidence="23" type="primary">HIF3A</name>
</gene>
<keyword evidence="9" id="KW-0053">Apoptosis</keyword>
<sequence>QDWRSSTELRKEKSRDAARSRRSQETEVLYQLAHTLPFARGVSAHLDKASIMRLTISYLRMHRLCAAGEWNQVGAGGEALDACYLKALEGFVMVLTAEGDMAYLSENVSKHLGLSQLELIGHSIFDFIHPCDQEELQDALTPRQSLSKKKPEAPTERCFSLRMKSTLTSRGRTLNLKAATWKVLHCSGHMRAYKPPAQTSPAGSPNLEPPLQCLVLICEAIPHPGSLEPPLGRGAFLSRHSLDMKFTYCDERIAEVAGYSPDDLIGCSAYEYIHALDSDAVGQSIHTLLSKGQAVTGQYRFLARSGGYLWTQTQATVVSGGRGPQSESIVCVHFLISRVEETGVVLSLEQTEQHSRRPIQRGTSSQKDAPNSGDNASGPRILAFLHPPALSEAALAADPRRFCSPDLRRLLAPILDGTSGAATPSVPPATRRPQSPLPADLPDEPLVNMENTHKLLASGKDLEAVETDLDIAQDVDALDLEMLAPYISMDDDFQLNSSEQLPRAFHRHPGAVPRPRARSFHGLSPPTPEPSLLPRWGSDPRLSCSSPSRGDPLAPSPMGGYKGTDPPNRTCPRFYYDLNPGIPASPSTLLTVRRGRRVWVVIPHWLTFHLPPTGLGPSLLSLYPDEDTAEPRSHFQPAVGLAQAN</sequence>
<feature type="domain" description="PAS" evidence="21">
    <location>
        <begin position="241"/>
        <end position="292"/>
    </location>
</feature>
<dbReference type="CDD" id="cd00130">
    <property type="entry name" value="PAS"/>
    <property type="match status" value="2"/>
</dbReference>
<dbReference type="SMART" id="SM00091">
    <property type="entry name" value="PAS"/>
    <property type="match status" value="2"/>
</dbReference>
<dbReference type="InterPro" id="IPR035965">
    <property type="entry name" value="PAS-like_dom_sf"/>
</dbReference>
<dbReference type="OMA" id="AEPRSHF"/>
<organism evidence="23 24">
    <name type="scientific">Ursus americanus</name>
    <name type="common">American black bear</name>
    <name type="synonym">Euarctos americanus</name>
    <dbReference type="NCBI Taxonomy" id="9643"/>
    <lineage>
        <taxon>Eukaryota</taxon>
        <taxon>Metazoa</taxon>
        <taxon>Chordata</taxon>
        <taxon>Craniata</taxon>
        <taxon>Vertebrata</taxon>
        <taxon>Euteleostomi</taxon>
        <taxon>Mammalia</taxon>
        <taxon>Eutheria</taxon>
        <taxon>Laurasiatheria</taxon>
        <taxon>Carnivora</taxon>
        <taxon>Caniformia</taxon>
        <taxon>Ursidae</taxon>
        <taxon>Ursus</taxon>
    </lineage>
</organism>
<evidence type="ECO:0000256" key="1">
    <source>
        <dbReference type="ARBA" id="ARBA00004123"/>
    </source>
</evidence>
<dbReference type="InterPro" id="IPR013767">
    <property type="entry name" value="PAS_fold"/>
</dbReference>
<evidence type="ECO:0000256" key="8">
    <source>
        <dbReference type="ARBA" id="ARBA00022657"/>
    </source>
</evidence>
<dbReference type="CDD" id="cd19729">
    <property type="entry name" value="bHLH-PAS_HIF3a_PASD7"/>
    <property type="match status" value="1"/>
</dbReference>
<evidence type="ECO:0000256" key="16">
    <source>
        <dbReference type="ARBA" id="ARBA00023242"/>
    </source>
</evidence>
<evidence type="ECO:0000259" key="21">
    <source>
        <dbReference type="PROSITE" id="PS50112"/>
    </source>
</evidence>
<evidence type="ECO:0000256" key="3">
    <source>
        <dbReference type="ARBA" id="ARBA00004496"/>
    </source>
</evidence>
<name>A0A452QHF6_URSAM</name>
<reference evidence="23" key="2">
    <citation type="submission" date="2025-08" db="UniProtKB">
        <authorList>
            <consortium name="Ensembl"/>
        </authorList>
    </citation>
    <scope>IDENTIFICATION</scope>
</reference>
<feature type="region of interest" description="Disordered" evidence="20">
    <location>
        <begin position="1"/>
        <end position="22"/>
    </location>
</feature>
<protein>
    <recommendedName>
        <fullName evidence="18">Hypoxia-inducible factor 3-alpha</fullName>
    </recommendedName>
    <alternativeName>
        <fullName evidence="19">HIF3-alpha-1</fullName>
    </alternativeName>
</protein>
<reference evidence="23" key="3">
    <citation type="submission" date="2025-09" db="UniProtKB">
        <authorList>
            <consortium name="Ensembl"/>
        </authorList>
    </citation>
    <scope>IDENTIFICATION</scope>
</reference>
<dbReference type="FunFam" id="3.30.450.20:FF:000005">
    <property type="entry name" value="Hypoxia-inducible factor 1 subunit alpha"/>
    <property type="match status" value="1"/>
</dbReference>
<dbReference type="FunFam" id="4.10.280.10:FF:000076">
    <property type="entry name" value="hypoxia-inducible factor 3-alpha isoform X1"/>
    <property type="match status" value="1"/>
</dbReference>
<dbReference type="PANTHER" id="PTHR23043:SF18">
    <property type="entry name" value="HYPOXIA-INDUCIBLE FACTOR 3-ALPHA"/>
    <property type="match status" value="1"/>
</dbReference>
<dbReference type="SMART" id="SM00353">
    <property type="entry name" value="HLH"/>
    <property type="match status" value="1"/>
</dbReference>
<dbReference type="GeneTree" id="ENSGT00940000161745"/>
<evidence type="ECO:0000256" key="18">
    <source>
        <dbReference type="ARBA" id="ARBA00068506"/>
    </source>
</evidence>
<evidence type="ECO:0000256" key="5">
    <source>
        <dbReference type="ARBA" id="ARBA00022490"/>
    </source>
</evidence>
<feature type="region of interest" description="Disordered" evidence="20">
    <location>
        <begin position="414"/>
        <end position="444"/>
    </location>
</feature>
<evidence type="ECO:0000259" key="22">
    <source>
        <dbReference type="PROSITE" id="PS50888"/>
    </source>
</evidence>
<dbReference type="SUPFAM" id="SSF55785">
    <property type="entry name" value="PYP-like sensor domain (PAS domain)"/>
    <property type="match status" value="2"/>
</dbReference>
<keyword evidence="12" id="KW-0805">Transcription regulation</keyword>
<dbReference type="Pfam" id="PF11413">
    <property type="entry name" value="HIF-1"/>
    <property type="match status" value="1"/>
</dbReference>
<dbReference type="Ensembl" id="ENSUAMT00000005035.1">
    <property type="protein sequence ID" value="ENSUAMP00000004418.1"/>
    <property type="gene ID" value="ENSUAMG00000004049.1"/>
</dbReference>
<keyword evidence="6" id="KW-0678">Repressor</keyword>
<feature type="region of interest" description="Disordered" evidence="20">
    <location>
        <begin position="349"/>
        <end position="381"/>
    </location>
</feature>
<dbReference type="InterPro" id="IPR011598">
    <property type="entry name" value="bHLH_dom"/>
</dbReference>
<dbReference type="GO" id="GO:0000785">
    <property type="term" value="C:chromatin"/>
    <property type="evidence" value="ECO:0007669"/>
    <property type="project" value="Ensembl"/>
</dbReference>
<dbReference type="PROSITE" id="PS50112">
    <property type="entry name" value="PAS"/>
    <property type="match status" value="2"/>
</dbReference>
<feature type="compositionally biased region" description="Polar residues" evidence="20">
    <location>
        <begin position="361"/>
        <end position="375"/>
    </location>
</feature>
<evidence type="ECO:0000256" key="15">
    <source>
        <dbReference type="ARBA" id="ARBA00023163"/>
    </source>
</evidence>
<dbReference type="Pfam" id="PF23171">
    <property type="entry name" value="bHLH_HIF1A"/>
    <property type="match status" value="1"/>
</dbReference>
<dbReference type="STRING" id="9643.ENSUAMP00000004418"/>
<dbReference type="GO" id="GO:0005654">
    <property type="term" value="C:nucleoplasm"/>
    <property type="evidence" value="ECO:0007669"/>
    <property type="project" value="Ensembl"/>
</dbReference>
<feature type="compositionally biased region" description="Basic residues" evidence="20">
    <location>
        <begin position="508"/>
        <end position="519"/>
    </location>
</feature>
<dbReference type="Gene3D" id="3.30.450.20">
    <property type="entry name" value="PAS domain"/>
    <property type="match status" value="2"/>
</dbReference>
<evidence type="ECO:0000256" key="6">
    <source>
        <dbReference type="ARBA" id="ARBA00022491"/>
    </source>
</evidence>
<feature type="domain" description="PAS" evidence="21">
    <location>
        <begin position="85"/>
        <end position="149"/>
    </location>
</feature>
<keyword evidence="10" id="KW-0677">Repeat</keyword>
<keyword evidence="13" id="KW-0346">Stress response</keyword>
<keyword evidence="8" id="KW-0037">Angiogenesis</keyword>
<keyword evidence="11" id="KW-0832">Ubl conjugation</keyword>
<evidence type="ECO:0000256" key="7">
    <source>
        <dbReference type="ARBA" id="ARBA00022499"/>
    </source>
</evidence>
<reference evidence="24" key="1">
    <citation type="submission" date="2016-06" db="EMBL/GenBank/DDBJ databases">
        <title>De novo assembly and RNA-Seq shows season-dependent expression and editing in black bear kidneys.</title>
        <authorList>
            <person name="Korstanje R."/>
            <person name="Srivastava A."/>
            <person name="Sarsani V.K."/>
            <person name="Sheehan S.M."/>
            <person name="Seger R.L."/>
            <person name="Barter M.E."/>
            <person name="Lindqvist C."/>
            <person name="Brody L.C."/>
            <person name="Mullikin J.C."/>
        </authorList>
    </citation>
    <scope>NUCLEOTIDE SEQUENCE [LARGE SCALE GENOMIC DNA]</scope>
</reference>
<dbReference type="InterPro" id="IPR036638">
    <property type="entry name" value="HLH_DNA-bd_sf"/>
</dbReference>
<dbReference type="GO" id="GO:0005739">
    <property type="term" value="C:mitochondrion"/>
    <property type="evidence" value="ECO:0007669"/>
    <property type="project" value="UniProtKB-SubCell"/>
</dbReference>
<keyword evidence="24" id="KW-1185">Reference proteome</keyword>
<dbReference type="GO" id="GO:0071456">
    <property type="term" value="P:cellular response to hypoxia"/>
    <property type="evidence" value="ECO:0007669"/>
    <property type="project" value="TreeGrafter"/>
</dbReference>
<evidence type="ECO:0000313" key="23">
    <source>
        <dbReference type="Ensembl" id="ENSUAMP00000004418.1"/>
    </source>
</evidence>
<evidence type="ECO:0000256" key="20">
    <source>
        <dbReference type="SAM" id="MobiDB-lite"/>
    </source>
</evidence>
<accession>A0A452QHF6</accession>
<keyword evidence="5" id="KW-0963">Cytoplasm</keyword>
<keyword evidence="15" id="KW-0804">Transcription</keyword>
<dbReference type="GO" id="GO:0005886">
    <property type="term" value="C:plasma membrane"/>
    <property type="evidence" value="ECO:0007669"/>
    <property type="project" value="Ensembl"/>
</dbReference>
<evidence type="ECO:0000256" key="12">
    <source>
        <dbReference type="ARBA" id="ARBA00023015"/>
    </source>
</evidence>
<dbReference type="PROSITE" id="PS50888">
    <property type="entry name" value="BHLH"/>
    <property type="match status" value="1"/>
</dbReference>
<keyword evidence="4" id="KW-0217">Developmental protein</keyword>
<evidence type="ECO:0000256" key="17">
    <source>
        <dbReference type="ARBA" id="ARBA00023278"/>
    </source>
</evidence>